<organism evidence="1 2">
    <name type="scientific">Nakamurella multipartita (strain ATCC 700099 / DSM 44233 / CIP 104796 / JCM 9543 / NBRC 105858 / Y-104)</name>
    <name type="common">Microsphaera multipartita</name>
    <dbReference type="NCBI Taxonomy" id="479431"/>
    <lineage>
        <taxon>Bacteria</taxon>
        <taxon>Bacillati</taxon>
        <taxon>Actinomycetota</taxon>
        <taxon>Actinomycetes</taxon>
        <taxon>Nakamurellales</taxon>
        <taxon>Nakamurellaceae</taxon>
        <taxon>Nakamurella</taxon>
    </lineage>
</organism>
<dbReference type="KEGG" id="nml:Namu_3520"/>
<reference evidence="1 2" key="2">
    <citation type="journal article" date="2010" name="Stand. Genomic Sci.">
        <title>Complete genome sequence of Nakamurella multipartita type strain (Y-104).</title>
        <authorList>
            <person name="Tice H."/>
            <person name="Mayilraj S."/>
            <person name="Sims D."/>
            <person name="Lapidus A."/>
            <person name="Nolan M."/>
            <person name="Lucas S."/>
            <person name="Glavina Del Rio T."/>
            <person name="Copeland A."/>
            <person name="Cheng J.F."/>
            <person name="Meincke L."/>
            <person name="Bruce D."/>
            <person name="Goodwin L."/>
            <person name="Pitluck S."/>
            <person name="Ivanova N."/>
            <person name="Mavromatis K."/>
            <person name="Ovchinnikova G."/>
            <person name="Pati A."/>
            <person name="Chen A."/>
            <person name="Palaniappan K."/>
            <person name="Land M."/>
            <person name="Hauser L."/>
            <person name="Chang Y.J."/>
            <person name="Jeffries C.D."/>
            <person name="Detter J.C."/>
            <person name="Brettin T."/>
            <person name="Rohde M."/>
            <person name="Goker M."/>
            <person name="Bristow J."/>
            <person name="Eisen J.A."/>
            <person name="Markowitz V."/>
            <person name="Hugenholtz P."/>
            <person name="Kyrpides N.C."/>
            <person name="Klenk H.P."/>
            <person name="Chen F."/>
        </authorList>
    </citation>
    <scope>NUCLEOTIDE SEQUENCE [LARGE SCALE GENOMIC DNA]</scope>
    <source>
        <strain evidence="2">ATCC 700099 / DSM 44233 / CIP 104796 / JCM 9543 / NBRC 105858 / Y-104</strain>
    </source>
</reference>
<dbReference type="STRING" id="479431.Namu_3520"/>
<dbReference type="HOGENOM" id="CLU_1359195_0_0_11"/>
<evidence type="ECO:0000313" key="1">
    <source>
        <dbReference type="EMBL" id="ACV79845.1"/>
    </source>
</evidence>
<dbReference type="InParanoid" id="C8XEU4"/>
<dbReference type="EMBL" id="CP001737">
    <property type="protein sequence ID" value="ACV79845.1"/>
    <property type="molecule type" value="Genomic_DNA"/>
</dbReference>
<gene>
    <name evidence="1" type="ordered locus">Namu_3520</name>
</gene>
<accession>C8XEU4</accession>
<keyword evidence="2" id="KW-1185">Reference proteome</keyword>
<proteinExistence type="predicted"/>
<protein>
    <submittedName>
        <fullName evidence="1">Uncharacterized protein</fullName>
    </submittedName>
</protein>
<dbReference type="AlphaFoldDB" id="C8XEU4"/>
<name>C8XEU4_NAKMY</name>
<sequence>MVLQLKPADTGGTLDASIQWGEEEGPDPMLVHGITIPLGPVRLGGQADDEPVLRLHSIRFDVHSWRELAGRSFTFPNVVREIEAEGETHPVYDIYGSLRLGNDYHRVVVSGIAFGRYDGARVTATVDGRVESVAPSPEFDPTDFTCEARLTVGPVTVRGDLASTTPPSAAEAQRLAGQLLRLEDYRPPQERKGVAVLEPAG</sequence>
<dbReference type="RefSeq" id="WP_015748699.1">
    <property type="nucleotide sequence ID" value="NC_013235.1"/>
</dbReference>
<evidence type="ECO:0000313" key="2">
    <source>
        <dbReference type="Proteomes" id="UP000002218"/>
    </source>
</evidence>
<reference evidence="2" key="1">
    <citation type="submission" date="2009-09" db="EMBL/GenBank/DDBJ databases">
        <title>The complete genome of Nakamurella multipartita DSM 44233.</title>
        <authorList>
            <consortium name="US DOE Joint Genome Institute (JGI-PGF)"/>
            <person name="Lucas S."/>
            <person name="Copeland A."/>
            <person name="Lapidus A."/>
            <person name="Glavina del Rio T."/>
            <person name="Dalin E."/>
            <person name="Tice H."/>
            <person name="Bruce D."/>
            <person name="Goodwin L."/>
            <person name="Pitluck S."/>
            <person name="Kyrpides N."/>
            <person name="Mavromatis K."/>
            <person name="Ivanova N."/>
            <person name="Ovchinnikova G."/>
            <person name="Sims D."/>
            <person name="Meincke L."/>
            <person name="Brettin T."/>
            <person name="Detter J.C."/>
            <person name="Han C."/>
            <person name="Larimer F."/>
            <person name="Land M."/>
            <person name="Hauser L."/>
            <person name="Markowitz V."/>
            <person name="Cheng J.-F."/>
            <person name="Hugenholtz P."/>
            <person name="Woyke T."/>
            <person name="Wu D."/>
            <person name="Klenk H.-P."/>
            <person name="Eisen J.A."/>
        </authorList>
    </citation>
    <scope>NUCLEOTIDE SEQUENCE [LARGE SCALE GENOMIC DNA]</scope>
    <source>
        <strain evidence="2">ATCC 700099 / DSM 44233 / CIP 104796 / JCM 9543 / NBRC 105858 / Y-104</strain>
    </source>
</reference>
<dbReference type="Proteomes" id="UP000002218">
    <property type="component" value="Chromosome"/>
</dbReference>